<dbReference type="InterPro" id="IPR012677">
    <property type="entry name" value="Nucleotide-bd_a/b_plait_sf"/>
</dbReference>
<feature type="compositionally biased region" description="Basic and acidic residues" evidence="3">
    <location>
        <begin position="273"/>
        <end position="303"/>
    </location>
</feature>
<dbReference type="SUPFAM" id="SSF54928">
    <property type="entry name" value="RNA-binding domain, RBD"/>
    <property type="match status" value="1"/>
</dbReference>
<evidence type="ECO:0000313" key="6">
    <source>
        <dbReference type="EMBL" id="KDO70567.1"/>
    </source>
</evidence>
<protein>
    <recommendedName>
        <fullName evidence="8">CCHC-type domain-containing protein</fullName>
    </recommendedName>
</protein>
<feature type="compositionally biased region" description="Low complexity" evidence="3">
    <location>
        <begin position="440"/>
        <end position="455"/>
    </location>
</feature>
<feature type="compositionally biased region" description="Polar residues" evidence="3">
    <location>
        <begin position="456"/>
        <end position="467"/>
    </location>
</feature>
<name>A0A067G4C4_CITSI</name>
<organism evidence="6 7">
    <name type="scientific">Citrus sinensis</name>
    <name type="common">Sweet orange</name>
    <name type="synonym">Citrus aurantium var. sinensis</name>
    <dbReference type="NCBI Taxonomy" id="2711"/>
    <lineage>
        <taxon>Eukaryota</taxon>
        <taxon>Viridiplantae</taxon>
        <taxon>Streptophyta</taxon>
        <taxon>Embryophyta</taxon>
        <taxon>Tracheophyta</taxon>
        <taxon>Spermatophyta</taxon>
        <taxon>Magnoliopsida</taxon>
        <taxon>eudicotyledons</taxon>
        <taxon>Gunneridae</taxon>
        <taxon>Pentapetalae</taxon>
        <taxon>rosids</taxon>
        <taxon>malvids</taxon>
        <taxon>Sapindales</taxon>
        <taxon>Rutaceae</taxon>
        <taxon>Aurantioideae</taxon>
        <taxon>Citrus</taxon>
    </lineage>
</organism>
<dbReference type="PANTHER" id="PTHR48038">
    <property type="entry name" value="RIBONUCLEOPROTEIN RB97D"/>
    <property type="match status" value="1"/>
</dbReference>
<dbReference type="CDD" id="cd00590">
    <property type="entry name" value="RRM_SF"/>
    <property type="match status" value="1"/>
</dbReference>
<dbReference type="STRING" id="2711.A0A067G4C4"/>
<sequence>MSLYIGNLSSHTRRGELERVFQRFGDCNVRVKDGYGFVVYESAPNAEKALITLQGRNICGQPLTLMWSNKQPRPYKRFSKAARSYEPLYGRSSNRREDYTDRRLHSNSRKYYKFGRRVNSADMLDGDTSYHQDNIKDYIQEEHCEYREDLPDEGVNDKPKPVDNDRWAGQLQDQPNGNSIENGMELDRYECYRGSDRRDEHKIHHIAYSDGSHVPQSSQDVLTRGHLSEAPLDPSNHSKPQLTCYSCGGSGHKMRNCPRQITSQRKFKRLGHRHDDDIKRSCRAESNLERYEAGSQREQRPYRDSISVSGLGDEGKASGSGRHQRLIKNRSSSEAKEGVRARKDHEVKKRRRNFGSPNKHSEKKAKRSVSLSLQSDYAESGSHSTSRSPKPVPKFGLRSRSRLASSRSYSFTSNSRSSSTPHYSRSTSSKSRSRSDSHKSLPLSESLGEPLPSSPNKEQSNLKGTSAKTVIPESKEILVEQALPCDVSETAELENNTLVAKSDKVVSSSEVENDMDKNQHMQRDWNDNLMISTSLLDIANQSTHPSEKDTLNARSLSSETLKETMEHQNSYVSEIVHKPSSIKNSNSEAPVSLHSACSTSISSDEMYMVLKHYGLELDENERNLPPQAYFGSARLWPWEIIYYRRLKKGPISIENYARRIAQNQEFGIVDKYVRSSSGWGELGQD</sequence>
<feature type="compositionally biased region" description="Polar residues" evidence="3">
    <location>
        <begin position="369"/>
        <end position="388"/>
    </location>
</feature>
<dbReference type="Pfam" id="PF00076">
    <property type="entry name" value="RRM_1"/>
    <property type="match status" value="1"/>
</dbReference>
<gene>
    <name evidence="6" type="ORF">CISIN_1g005657mg</name>
</gene>
<dbReference type="Gene3D" id="3.30.70.330">
    <property type="match status" value="1"/>
</dbReference>
<evidence type="ECO:0000259" key="4">
    <source>
        <dbReference type="PROSITE" id="PS50102"/>
    </source>
</evidence>
<dbReference type="AlphaFoldDB" id="A0A067G4C4"/>
<feature type="compositionally biased region" description="Basic and acidic residues" evidence="3">
    <location>
        <begin position="331"/>
        <end position="347"/>
    </location>
</feature>
<keyword evidence="7" id="KW-1185">Reference proteome</keyword>
<dbReference type="SMART" id="SM00343">
    <property type="entry name" value="ZnF_C2HC"/>
    <property type="match status" value="1"/>
</dbReference>
<dbReference type="GO" id="GO:0003723">
    <property type="term" value="F:RNA binding"/>
    <property type="evidence" value="ECO:0007669"/>
    <property type="project" value="UniProtKB-UniRule"/>
</dbReference>
<feature type="domain" description="CCHC-type" evidence="5">
    <location>
        <begin position="244"/>
        <end position="259"/>
    </location>
</feature>
<keyword evidence="2" id="KW-0694">RNA-binding</keyword>
<keyword evidence="1" id="KW-0862">Zinc</keyword>
<dbReference type="GO" id="GO:0008270">
    <property type="term" value="F:zinc ion binding"/>
    <property type="evidence" value="ECO:0007669"/>
    <property type="project" value="UniProtKB-KW"/>
</dbReference>
<dbReference type="InterPro" id="IPR035979">
    <property type="entry name" value="RBD_domain_sf"/>
</dbReference>
<feature type="compositionally biased region" description="Low complexity" evidence="3">
    <location>
        <begin position="402"/>
        <end position="430"/>
    </location>
</feature>
<dbReference type="Pfam" id="PF00098">
    <property type="entry name" value="zf-CCHC"/>
    <property type="match status" value="1"/>
</dbReference>
<dbReference type="PANTHER" id="PTHR48038:SF2">
    <property type="entry name" value="OS02G0536400 PROTEIN"/>
    <property type="match status" value="1"/>
</dbReference>
<dbReference type="SMART" id="SM00360">
    <property type="entry name" value="RRM"/>
    <property type="match status" value="1"/>
</dbReference>
<dbReference type="InterPro" id="IPR000504">
    <property type="entry name" value="RRM_dom"/>
</dbReference>
<reference evidence="6 7" key="1">
    <citation type="submission" date="2014-04" db="EMBL/GenBank/DDBJ databases">
        <authorList>
            <consortium name="International Citrus Genome Consortium"/>
            <person name="Gmitter F."/>
            <person name="Chen C."/>
            <person name="Farmerie W."/>
            <person name="Harkins T."/>
            <person name="Desany B."/>
            <person name="Mohiuddin M."/>
            <person name="Kodira C."/>
            <person name="Borodovsky M."/>
            <person name="Lomsadze A."/>
            <person name="Burns P."/>
            <person name="Jenkins J."/>
            <person name="Prochnik S."/>
            <person name="Shu S."/>
            <person name="Chapman J."/>
            <person name="Pitluck S."/>
            <person name="Schmutz J."/>
            <person name="Rokhsar D."/>
        </authorList>
    </citation>
    <scope>NUCLEOTIDE SEQUENCE</scope>
</reference>
<keyword evidence="1" id="KW-0479">Metal-binding</keyword>
<evidence type="ECO:0000259" key="5">
    <source>
        <dbReference type="PROSITE" id="PS50158"/>
    </source>
</evidence>
<dbReference type="PaxDb" id="2711-XP_006481552.1"/>
<proteinExistence type="predicted"/>
<feature type="domain" description="RRM" evidence="4">
    <location>
        <begin position="1"/>
        <end position="70"/>
    </location>
</feature>
<dbReference type="PROSITE" id="PS50102">
    <property type="entry name" value="RRM"/>
    <property type="match status" value="1"/>
</dbReference>
<feature type="region of interest" description="Disordered" evidence="3">
    <location>
        <begin position="227"/>
        <end position="467"/>
    </location>
</feature>
<dbReference type="EMBL" id="KK784890">
    <property type="protein sequence ID" value="KDO70567.1"/>
    <property type="molecule type" value="Genomic_DNA"/>
</dbReference>
<accession>A0A067G4C4</accession>
<dbReference type="PROSITE" id="PS50158">
    <property type="entry name" value="ZF_CCHC"/>
    <property type="match status" value="1"/>
</dbReference>
<keyword evidence="1" id="KW-0863">Zinc-finger</keyword>
<dbReference type="eggNOG" id="ENOG502QW3B">
    <property type="taxonomic scope" value="Eukaryota"/>
</dbReference>
<evidence type="ECO:0000313" key="7">
    <source>
        <dbReference type="Proteomes" id="UP000027120"/>
    </source>
</evidence>
<evidence type="ECO:0000256" key="2">
    <source>
        <dbReference type="PROSITE-ProRule" id="PRU00176"/>
    </source>
</evidence>
<dbReference type="SUPFAM" id="SSF57756">
    <property type="entry name" value="Retrovirus zinc finger-like domains"/>
    <property type="match status" value="1"/>
</dbReference>
<evidence type="ECO:0008006" key="8">
    <source>
        <dbReference type="Google" id="ProtNLM"/>
    </source>
</evidence>
<evidence type="ECO:0000256" key="3">
    <source>
        <dbReference type="SAM" id="MobiDB-lite"/>
    </source>
</evidence>
<dbReference type="InterPro" id="IPR001878">
    <property type="entry name" value="Znf_CCHC"/>
</dbReference>
<evidence type="ECO:0000256" key="1">
    <source>
        <dbReference type="PROSITE-ProRule" id="PRU00047"/>
    </source>
</evidence>
<dbReference type="InterPro" id="IPR036875">
    <property type="entry name" value="Znf_CCHC_sf"/>
</dbReference>
<feature type="compositionally biased region" description="Polar residues" evidence="3">
    <location>
        <begin position="235"/>
        <end position="244"/>
    </location>
</feature>
<dbReference type="Proteomes" id="UP000027120">
    <property type="component" value="Unassembled WGS sequence"/>
</dbReference>